<organism evidence="2 3">
    <name type="scientific">Microthyrium microscopicum</name>
    <dbReference type="NCBI Taxonomy" id="703497"/>
    <lineage>
        <taxon>Eukaryota</taxon>
        <taxon>Fungi</taxon>
        <taxon>Dikarya</taxon>
        <taxon>Ascomycota</taxon>
        <taxon>Pezizomycotina</taxon>
        <taxon>Dothideomycetes</taxon>
        <taxon>Dothideomycetes incertae sedis</taxon>
        <taxon>Microthyriales</taxon>
        <taxon>Microthyriaceae</taxon>
        <taxon>Microthyrium</taxon>
    </lineage>
</organism>
<evidence type="ECO:0000256" key="1">
    <source>
        <dbReference type="SAM" id="MobiDB-lite"/>
    </source>
</evidence>
<protein>
    <submittedName>
        <fullName evidence="2">Uncharacterized protein</fullName>
    </submittedName>
</protein>
<feature type="region of interest" description="Disordered" evidence="1">
    <location>
        <begin position="489"/>
        <end position="593"/>
    </location>
</feature>
<sequence length="593" mass="67324">MFNANESQTLMLRPRQQQQQQQQQQPLHQQPPQPQRSPESQLPRGECRFIIPELDTEGNRQRCTCVSYCLNKGVPGLLCGCGHQAWHHVTEPTGAFVPVADHLALIDQFKKLEEHTRKLQDEVVRERKDRDRHLRELQSVQFNALGQLRYYVDDRIEKLRLHAEDKMEGLEDKATELADIRRQVSDLDEIVMRLEDRIDSGKRASRSMTPLLEGQKSPSTPLLPERVTAELPFRSVAQSEAWDVRVILVPSKHIAFAFSIDSLPYQRCQTRGLHQDIRLRNHSSETFVASVENVFMGILRRRPWMPLQCLKSSDMSLCQLRSRAFDPTSWDYEFLESQCMAHDKLQGEIIFIALQHEELSWEEIRSLPSIFGADESCWEYHEELDSSKAKDSIAAEDRMETERSRPADTESIISEFPPPYTSRASMYSPDTPRQGPLRQSPLDVLAGAAAGSTGLAAPSISERSTYSAPSIISERSVTSMGSIDSTLALSEADEHRTKRTKRGMFMVRSPSQPHLGSPPGTSIHSAPSSPPQGQIYYSGRAKRKIQPTQKVREPMDWRPSEFSLKNILHRNDSKEKRPSTSGTGSINQSEMSS</sequence>
<name>A0A6A6UAW7_9PEZI</name>
<feature type="compositionally biased region" description="Basic and acidic residues" evidence="1">
    <location>
        <begin position="550"/>
        <end position="559"/>
    </location>
</feature>
<evidence type="ECO:0000313" key="2">
    <source>
        <dbReference type="EMBL" id="KAF2668741.1"/>
    </source>
</evidence>
<evidence type="ECO:0000313" key="3">
    <source>
        <dbReference type="Proteomes" id="UP000799302"/>
    </source>
</evidence>
<dbReference type="EMBL" id="MU004236">
    <property type="protein sequence ID" value="KAF2668741.1"/>
    <property type="molecule type" value="Genomic_DNA"/>
</dbReference>
<feature type="compositionally biased region" description="Polar residues" evidence="1">
    <location>
        <begin position="509"/>
        <end position="527"/>
    </location>
</feature>
<feature type="compositionally biased region" description="Basic and acidic residues" evidence="1">
    <location>
        <begin position="569"/>
        <end position="578"/>
    </location>
</feature>
<feature type="compositionally biased region" description="Low complexity" evidence="1">
    <location>
        <begin position="13"/>
        <end position="28"/>
    </location>
</feature>
<feature type="compositionally biased region" description="Polar residues" evidence="1">
    <location>
        <begin position="579"/>
        <end position="593"/>
    </location>
</feature>
<accession>A0A6A6UAW7</accession>
<dbReference type="AlphaFoldDB" id="A0A6A6UAW7"/>
<reference evidence="2" key="1">
    <citation type="journal article" date="2020" name="Stud. Mycol.">
        <title>101 Dothideomycetes genomes: a test case for predicting lifestyles and emergence of pathogens.</title>
        <authorList>
            <person name="Haridas S."/>
            <person name="Albert R."/>
            <person name="Binder M."/>
            <person name="Bloem J."/>
            <person name="Labutti K."/>
            <person name="Salamov A."/>
            <person name="Andreopoulos B."/>
            <person name="Baker S."/>
            <person name="Barry K."/>
            <person name="Bills G."/>
            <person name="Bluhm B."/>
            <person name="Cannon C."/>
            <person name="Castanera R."/>
            <person name="Culley D."/>
            <person name="Daum C."/>
            <person name="Ezra D."/>
            <person name="Gonzalez J."/>
            <person name="Henrissat B."/>
            <person name="Kuo A."/>
            <person name="Liang C."/>
            <person name="Lipzen A."/>
            <person name="Lutzoni F."/>
            <person name="Magnuson J."/>
            <person name="Mondo S."/>
            <person name="Nolan M."/>
            <person name="Ohm R."/>
            <person name="Pangilinan J."/>
            <person name="Park H.-J."/>
            <person name="Ramirez L."/>
            <person name="Alfaro M."/>
            <person name="Sun H."/>
            <person name="Tritt A."/>
            <person name="Yoshinaga Y."/>
            <person name="Zwiers L.-H."/>
            <person name="Turgeon B."/>
            <person name="Goodwin S."/>
            <person name="Spatafora J."/>
            <person name="Crous P."/>
            <person name="Grigoriev I."/>
        </authorList>
    </citation>
    <scope>NUCLEOTIDE SEQUENCE</scope>
    <source>
        <strain evidence="2">CBS 115976</strain>
    </source>
</reference>
<proteinExistence type="predicted"/>
<dbReference type="OrthoDB" id="4187949at2759"/>
<feature type="region of interest" description="Disordered" evidence="1">
    <location>
        <begin position="1"/>
        <end position="44"/>
    </location>
</feature>
<gene>
    <name evidence="2" type="ORF">BT63DRAFT_284642</name>
</gene>
<keyword evidence="3" id="KW-1185">Reference proteome</keyword>
<feature type="compositionally biased region" description="Basic and acidic residues" evidence="1">
    <location>
        <begin position="389"/>
        <end position="408"/>
    </location>
</feature>
<feature type="region of interest" description="Disordered" evidence="1">
    <location>
        <begin position="389"/>
        <end position="439"/>
    </location>
</feature>
<dbReference type="Proteomes" id="UP000799302">
    <property type="component" value="Unassembled WGS sequence"/>
</dbReference>
<feature type="compositionally biased region" description="Polar residues" evidence="1">
    <location>
        <begin position="1"/>
        <end position="10"/>
    </location>
</feature>